<dbReference type="InParanoid" id="A0A061F9T4"/>
<dbReference type="Proteomes" id="UP000026915">
    <property type="component" value="Chromosome 7"/>
</dbReference>
<proteinExistence type="predicted"/>
<keyword evidence="2" id="KW-1185">Reference proteome</keyword>
<organism evidence="1 2">
    <name type="scientific">Theobroma cacao</name>
    <name type="common">Cacao</name>
    <name type="synonym">Cocoa</name>
    <dbReference type="NCBI Taxonomy" id="3641"/>
    <lineage>
        <taxon>Eukaryota</taxon>
        <taxon>Viridiplantae</taxon>
        <taxon>Streptophyta</taxon>
        <taxon>Embryophyta</taxon>
        <taxon>Tracheophyta</taxon>
        <taxon>Spermatophyta</taxon>
        <taxon>Magnoliopsida</taxon>
        <taxon>eudicotyledons</taxon>
        <taxon>Gunneridae</taxon>
        <taxon>Pentapetalae</taxon>
        <taxon>rosids</taxon>
        <taxon>malvids</taxon>
        <taxon>Malvales</taxon>
        <taxon>Malvaceae</taxon>
        <taxon>Byttnerioideae</taxon>
        <taxon>Theobroma</taxon>
    </lineage>
</organism>
<sequence>MEHGNGSITKHKSRDVIFLKEDFPSKGEIHNEIYLYEIEGLDIGPPSSLIENVKEIPQTFGDRESHLPLSSSITIDKDPQVDSSLNLIDYNDVD</sequence>
<evidence type="ECO:0000313" key="2">
    <source>
        <dbReference type="Proteomes" id="UP000026915"/>
    </source>
</evidence>
<dbReference type="AlphaFoldDB" id="A0A061F9T4"/>
<evidence type="ECO:0000313" key="1">
    <source>
        <dbReference type="EMBL" id="EOY13482.1"/>
    </source>
</evidence>
<reference evidence="1 2" key="1">
    <citation type="journal article" date="2013" name="Genome Biol.">
        <title>The genome sequence of the most widely cultivated cacao type and its use to identify candidate genes regulating pod color.</title>
        <authorList>
            <person name="Motamayor J.C."/>
            <person name="Mockaitis K."/>
            <person name="Schmutz J."/>
            <person name="Haiminen N."/>
            <person name="Iii D.L."/>
            <person name="Cornejo O."/>
            <person name="Findley S.D."/>
            <person name="Zheng P."/>
            <person name="Utro F."/>
            <person name="Royaert S."/>
            <person name="Saski C."/>
            <person name="Jenkins J."/>
            <person name="Podicheti R."/>
            <person name="Zhao M."/>
            <person name="Scheffler B.E."/>
            <person name="Stack J.C."/>
            <person name="Feltus F.A."/>
            <person name="Mustiga G.M."/>
            <person name="Amores F."/>
            <person name="Phillips W."/>
            <person name="Marelli J.P."/>
            <person name="May G.D."/>
            <person name="Shapiro H."/>
            <person name="Ma J."/>
            <person name="Bustamante C.D."/>
            <person name="Schnell R.J."/>
            <person name="Main D."/>
            <person name="Gilbert D."/>
            <person name="Parida L."/>
            <person name="Kuhn D.N."/>
        </authorList>
    </citation>
    <scope>NUCLEOTIDE SEQUENCE [LARGE SCALE GENOMIC DNA]</scope>
    <source>
        <strain evidence="2">cv. Matina 1-6</strain>
    </source>
</reference>
<name>A0A061F9T4_THECC</name>
<dbReference type="EMBL" id="CM001885">
    <property type="protein sequence ID" value="EOY13482.1"/>
    <property type="molecule type" value="Genomic_DNA"/>
</dbReference>
<dbReference type="HOGENOM" id="CLU_2390440_0_0_1"/>
<dbReference type="Gramene" id="EOY13482">
    <property type="protein sequence ID" value="EOY13482"/>
    <property type="gene ID" value="TCM_032082"/>
</dbReference>
<gene>
    <name evidence="1" type="ORF">TCM_032082</name>
</gene>
<accession>A0A061F9T4</accession>
<protein>
    <submittedName>
        <fullName evidence="1">Uncharacterized protein</fullName>
    </submittedName>
</protein>